<dbReference type="Pfam" id="PF25994">
    <property type="entry name" value="HH_AprE"/>
    <property type="match status" value="1"/>
</dbReference>
<evidence type="ECO:0000256" key="10">
    <source>
        <dbReference type="SAM" id="Coils"/>
    </source>
</evidence>
<dbReference type="NCBIfam" id="TIGR01843">
    <property type="entry name" value="type_I_hlyD"/>
    <property type="match status" value="1"/>
</dbReference>
<evidence type="ECO:0000256" key="8">
    <source>
        <dbReference type="ARBA" id="ARBA00023136"/>
    </source>
</evidence>
<keyword evidence="14" id="KW-1185">Reference proteome</keyword>
<evidence type="ECO:0000256" key="2">
    <source>
        <dbReference type="ARBA" id="ARBA00009477"/>
    </source>
</evidence>
<dbReference type="InterPro" id="IPR058781">
    <property type="entry name" value="HH_AprE-like"/>
</dbReference>
<dbReference type="InterPro" id="IPR050739">
    <property type="entry name" value="MFP"/>
</dbReference>
<comment type="caution">
    <text evidence="13">The sequence shown here is derived from an EMBL/GenBank/DDBJ whole genome shotgun (WGS) entry which is preliminary data.</text>
</comment>
<feature type="domain" description="AprE-like long alpha-helical hairpin" evidence="11">
    <location>
        <begin position="86"/>
        <end position="271"/>
    </location>
</feature>
<dbReference type="Pfam" id="PF26002">
    <property type="entry name" value="Beta-barrel_AprE"/>
    <property type="match status" value="1"/>
</dbReference>
<comment type="subcellular location">
    <subcellularLocation>
        <location evidence="1 9">Cell inner membrane</location>
        <topology evidence="1 9">Single-pass membrane protein</topology>
    </subcellularLocation>
</comment>
<keyword evidence="3 9" id="KW-0813">Transport</keyword>
<evidence type="ECO:0000256" key="3">
    <source>
        <dbReference type="ARBA" id="ARBA00022448"/>
    </source>
</evidence>
<keyword evidence="5 9" id="KW-0997">Cell inner membrane</keyword>
<evidence type="ECO:0000256" key="1">
    <source>
        <dbReference type="ARBA" id="ARBA00004377"/>
    </source>
</evidence>
<sequence>MDWSTRRQSLFGLTITALLMGFVGVWGSFASLAGAVIAAGQIEPEARSQVVQHQDGGIVARILVRNGDRVAAGDPVLELDGGTLGSQSAIVTGQIMGLRAEAARLAAEELAATTLVFPEGLRDAAAGDAAMAATLGRQQSVFATRLATYTGTVKSLRTQQEQKRAEIEGLQLRSAALHDQRALVSEQLVAAQDLQAKGLMPASAVLELRRTERVLDGEIAGVAASAAAAASEIARLDVEVERLASARQEEAAQGLRDVQNRLAELEEQKRDLDRRIGRLVLRAPLAGIVHELQVYTLGAVIRPADPVLHIIPQEGDLTIIARIDSAHVDSVRAGQAAKLRFTSFDSQLTPELAATVARVSAGATLDQRSGASYYTAELAIAEDQGALLDGKPLLPGMPVEVYIQTGERSPLQYVLKPFLDYVERAFRE</sequence>
<evidence type="ECO:0000256" key="5">
    <source>
        <dbReference type="ARBA" id="ARBA00022519"/>
    </source>
</evidence>
<evidence type="ECO:0000259" key="11">
    <source>
        <dbReference type="Pfam" id="PF25994"/>
    </source>
</evidence>
<keyword evidence="8" id="KW-0472">Membrane</keyword>
<proteinExistence type="inferred from homology"/>
<dbReference type="EMBL" id="JAOCQF010000001">
    <property type="protein sequence ID" value="MCT8327941.1"/>
    <property type="molecule type" value="Genomic_DNA"/>
</dbReference>
<keyword evidence="7" id="KW-1133">Transmembrane helix</keyword>
<organism evidence="13 14">
    <name type="scientific">Albidovulum sediminis</name>
    <dbReference type="NCBI Taxonomy" id="3066345"/>
    <lineage>
        <taxon>Bacteria</taxon>
        <taxon>Pseudomonadati</taxon>
        <taxon>Pseudomonadota</taxon>
        <taxon>Alphaproteobacteria</taxon>
        <taxon>Rhodobacterales</taxon>
        <taxon>Paracoccaceae</taxon>
        <taxon>Albidovulum</taxon>
    </lineage>
</organism>
<dbReference type="PANTHER" id="PTHR30386:SF17">
    <property type="entry name" value="ALKALINE PROTEASE SECRETION PROTEIN APRE"/>
    <property type="match status" value="1"/>
</dbReference>
<evidence type="ECO:0000313" key="13">
    <source>
        <dbReference type="EMBL" id="MCT8327941.1"/>
    </source>
</evidence>
<dbReference type="RefSeq" id="WP_261493393.1">
    <property type="nucleotide sequence ID" value="NZ_JAOCQF010000001.1"/>
</dbReference>
<dbReference type="Gene3D" id="2.40.30.170">
    <property type="match status" value="1"/>
</dbReference>
<protein>
    <recommendedName>
        <fullName evidence="9">Membrane fusion protein (MFP) family protein</fullName>
    </recommendedName>
</protein>
<feature type="coiled-coil region" evidence="10">
    <location>
        <begin position="248"/>
        <end position="282"/>
    </location>
</feature>
<evidence type="ECO:0000256" key="6">
    <source>
        <dbReference type="ARBA" id="ARBA00022692"/>
    </source>
</evidence>
<dbReference type="Proteomes" id="UP001205601">
    <property type="component" value="Unassembled WGS sequence"/>
</dbReference>
<accession>A0ABT2NG99</accession>
<keyword evidence="6" id="KW-0812">Transmembrane</keyword>
<evidence type="ECO:0000259" key="12">
    <source>
        <dbReference type="Pfam" id="PF26002"/>
    </source>
</evidence>
<evidence type="ECO:0000313" key="14">
    <source>
        <dbReference type="Proteomes" id="UP001205601"/>
    </source>
</evidence>
<comment type="similarity">
    <text evidence="2 9">Belongs to the membrane fusion protein (MFP) (TC 8.A.1) family.</text>
</comment>
<feature type="domain" description="AprE-like beta-barrel" evidence="12">
    <location>
        <begin position="317"/>
        <end position="406"/>
    </location>
</feature>
<gene>
    <name evidence="13" type="ORF">N5I32_00265</name>
</gene>
<evidence type="ECO:0000256" key="7">
    <source>
        <dbReference type="ARBA" id="ARBA00022989"/>
    </source>
</evidence>
<dbReference type="InterPro" id="IPR010129">
    <property type="entry name" value="T1SS_HlyD"/>
</dbReference>
<keyword evidence="10" id="KW-0175">Coiled coil</keyword>
<dbReference type="PANTHER" id="PTHR30386">
    <property type="entry name" value="MEMBRANE FUSION SUBUNIT OF EMRAB-TOLC MULTIDRUG EFFLUX PUMP"/>
    <property type="match status" value="1"/>
</dbReference>
<evidence type="ECO:0000256" key="9">
    <source>
        <dbReference type="RuleBase" id="RU365093"/>
    </source>
</evidence>
<dbReference type="PRINTS" id="PR01490">
    <property type="entry name" value="RTXTOXIND"/>
</dbReference>
<dbReference type="Gene3D" id="2.40.50.100">
    <property type="match status" value="1"/>
</dbReference>
<keyword evidence="4 9" id="KW-1003">Cell membrane</keyword>
<dbReference type="InterPro" id="IPR058982">
    <property type="entry name" value="Beta-barrel_AprE"/>
</dbReference>
<reference evidence="14" key="1">
    <citation type="submission" date="2023-07" db="EMBL/GenBank/DDBJ databases">
        <title>Defluviimonas sediminis sp. nov., isolated from mangrove sediment.</title>
        <authorList>
            <person name="Liu L."/>
            <person name="Li J."/>
            <person name="Huang Y."/>
            <person name="Pan J."/>
            <person name="Li M."/>
        </authorList>
    </citation>
    <scope>NUCLEOTIDE SEQUENCE [LARGE SCALE GENOMIC DNA]</scope>
    <source>
        <strain evidence="14">FT324</strain>
    </source>
</reference>
<name>A0ABT2NG99_9RHOB</name>
<evidence type="ECO:0000256" key="4">
    <source>
        <dbReference type="ARBA" id="ARBA00022475"/>
    </source>
</evidence>